<protein>
    <submittedName>
        <fullName evidence="1">Uncharacterized protein</fullName>
    </submittedName>
</protein>
<comment type="caution">
    <text evidence="1">The sequence shown here is derived from an EMBL/GenBank/DDBJ whole genome shotgun (WGS) entry which is preliminary data.</text>
</comment>
<organism evidence="1 2">
    <name type="scientific">Exophiala bonariae</name>
    <dbReference type="NCBI Taxonomy" id="1690606"/>
    <lineage>
        <taxon>Eukaryota</taxon>
        <taxon>Fungi</taxon>
        <taxon>Dikarya</taxon>
        <taxon>Ascomycota</taxon>
        <taxon>Pezizomycotina</taxon>
        <taxon>Eurotiomycetes</taxon>
        <taxon>Chaetothyriomycetidae</taxon>
        <taxon>Chaetothyriales</taxon>
        <taxon>Herpotrichiellaceae</taxon>
        <taxon>Exophiala</taxon>
    </lineage>
</organism>
<dbReference type="Proteomes" id="UP001358417">
    <property type="component" value="Unassembled WGS sequence"/>
</dbReference>
<keyword evidence="2" id="KW-1185">Reference proteome</keyword>
<evidence type="ECO:0000313" key="2">
    <source>
        <dbReference type="Proteomes" id="UP001358417"/>
    </source>
</evidence>
<evidence type="ECO:0000313" key="1">
    <source>
        <dbReference type="EMBL" id="KAK5046195.1"/>
    </source>
</evidence>
<dbReference type="GeneID" id="89976815"/>
<reference evidence="1 2" key="1">
    <citation type="submission" date="2023-08" db="EMBL/GenBank/DDBJ databases">
        <title>Black Yeasts Isolated from many extreme environments.</title>
        <authorList>
            <person name="Coleine C."/>
            <person name="Stajich J.E."/>
            <person name="Selbmann L."/>
        </authorList>
    </citation>
    <scope>NUCLEOTIDE SEQUENCE [LARGE SCALE GENOMIC DNA]</scope>
    <source>
        <strain evidence="1 2">CCFEE 5792</strain>
    </source>
</reference>
<name>A0AAV9MZ19_9EURO</name>
<sequence length="159" mass="17958">MLASISRQPITLEDTLSKALIGVVMWRDALSGLNTSYTSILHKDYRVLLSDSEIYTDLESLVACKTWVIVILLDIWSLRDLKRAASTSSKLSHWNLDRGAELIRLRLTEKMNVLSQIIAEQDSRTFDNFNSTTLTLKSPDRDVHIITKSAGLADISFLF</sequence>
<gene>
    <name evidence="1" type="ORF">LTR84_008652</name>
</gene>
<dbReference type="AlphaFoldDB" id="A0AAV9MZ19"/>
<proteinExistence type="predicted"/>
<dbReference type="RefSeq" id="XP_064701794.1">
    <property type="nucleotide sequence ID" value="XM_064852197.1"/>
</dbReference>
<accession>A0AAV9MZ19</accession>
<dbReference type="EMBL" id="JAVRRD010000032">
    <property type="protein sequence ID" value="KAK5046195.1"/>
    <property type="molecule type" value="Genomic_DNA"/>
</dbReference>
<dbReference type="InterPro" id="IPR021858">
    <property type="entry name" value="Fun_TF"/>
</dbReference>
<dbReference type="Pfam" id="PF11951">
    <property type="entry name" value="Fungal_trans_2"/>
    <property type="match status" value="1"/>
</dbReference>